<dbReference type="EC" id="3.2.1.17" evidence="3"/>
<reference evidence="9" key="1">
    <citation type="submission" date="2025-08" db="UniProtKB">
        <authorList>
            <consortium name="Ensembl"/>
        </authorList>
    </citation>
    <scope>IDENTIFICATION</scope>
</reference>
<reference evidence="9" key="2">
    <citation type="submission" date="2025-09" db="UniProtKB">
        <authorList>
            <consortium name="Ensembl"/>
        </authorList>
    </citation>
    <scope>IDENTIFICATION</scope>
</reference>
<keyword evidence="5" id="KW-0081">Bacteriolytic enzyme</keyword>
<accession>A0A8C1DM93</accession>
<evidence type="ECO:0000256" key="3">
    <source>
        <dbReference type="ARBA" id="ARBA00012732"/>
    </source>
</evidence>
<keyword evidence="6" id="KW-0378">Hydrolase</keyword>
<evidence type="ECO:0000256" key="1">
    <source>
        <dbReference type="ARBA" id="ARBA00000632"/>
    </source>
</evidence>
<sequence>MHDCIQVIAICVEASKKLADLARMENYKSMITNVGREKQMDPAVFAAIISRQSRAGATLEDGWGDHGYAFGLMQVDTRYHTPVGATEILINFIKEIKARFPMWSQEKMQTDKTGVSGADTAENETPSFSEVELEGNEVNPWPYLCFIMQCKLCLPRETKLAAYKISTRHQPDNPSQACRGKLNNCIVAMVVKMKL</sequence>
<dbReference type="PANTHER" id="PTHR31698">
    <property type="entry name" value="LYSOZYME G FAMILY MEMBER"/>
    <property type="match status" value="1"/>
</dbReference>
<evidence type="ECO:0000313" key="10">
    <source>
        <dbReference type="Proteomes" id="UP001108240"/>
    </source>
</evidence>
<protein>
    <recommendedName>
        <fullName evidence="4">Lysozyme g</fullName>
        <ecNumber evidence="3">3.2.1.17</ecNumber>
    </recommendedName>
    <alternativeName>
        <fullName evidence="7">1,4-beta-N-acetylmuramidase</fullName>
    </alternativeName>
</protein>
<dbReference type="SUPFAM" id="SSF53955">
    <property type="entry name" value="Lysozyme-like"/>
    <property type="match status" value="1"/>
</dbReference>
<evidence type="ECO:0000256" key="7">
    <source>
        <dbReference type="ARBA" id="ARBA00031262"/>
    </source>
</evidence>
<keyword evidence="10" id="KW-1185">Reference proteome</keyword>
<proteinExistence type="inferred from homology"/>
<evidence type="ECO:0000256" key="8">
    <source>
        <dbReference type="SAM" id="MobiDB-lite"/>
    </source>
</evidence>
<dbReference type="InterPro" id="IPR023346">
    <property type="entry name" value="Lysozyme-like_dom_sf"/>
</dbReference>
<organism evidence="9 10">
    <name type="scientific">Cyprinus carpio carpio</name>
    <dbReference type="NCBI Taxonomy" id="630221"/>
    <lineage>
        <taxon>Eukaryota</taxon>
        <taxon>Metazoa</taxon>
        <taxon>Chordata</taxon>
        <taxon>Craniata</taxon>
        <taxon>Vertebrata</taxon>
        <taxon>Euteleostomi</taxon>
        <taxon>Actinopterygii</taxon>
        <taxon>Neopterygii</taxon>
        <taxon>Teleostei</taxon>
        <taxon>Ostariophysi</taxon>
        <taxon>Cypriniformes</taxon>
        <taxon>Cyprinidae</taxon>
        <taxon>Cyprininae</taxon>
        <taxon>Cyprinus</taxon>
    </lineage>
</organism>
<comment type="catalytic activity">
    <reaction evidence="1">
        <text>Hydrolysis of (1-&gt;4)-beta-linkages between N-acetylmuramic acid and N-acetyl-D-glucosamine residues in a peptidoglycan and between N-acetyl-D-glucosamine residues in chitodextrins.</text>
        <dbReference type="EC" id="3.2.1.17"/>
    </reaction>
</comment>
<dbReference type="GO" id="GO:0005576">
    <property type="term" value="C:extracellular region"/>
    <property type="evidence" value="ECO:0007669"/>
    <property type="project" value="TreeGrafter"/>
</dbReference>
<dbReference type="GO" id="GO:0009253">
    <property type="term" value="P:peptidoglycan catabolic process"/>
    <property type="evidence" value="ECO:0007669"/>
    <property type="project" value="InterPro"/>
</dbReference>
<dbReference type="Proteomes" id="UP001108240">
    <property type="component" value="Unplaced"/>
</dbReference>
<comment type="similarity">
    <text evidence="2">Belongs to the glycosyl hydrolase 23 family.</text>
</comment>
<dbReference type="GO" id="GO:0050830">
    <property type="term" value="P:defense response to Gram-positive bacterium"/>
    <property type="evidence" value="ECO:0007669"/>
    <property type="project" value="TreeGrafter"/>
</dbReference>
<keyword evidence="5" id="KW-0929">Antimicrobial</keyword>
<dbReference type="PRINTS" id="PR00749">
    <property type="entry name" value="LYSOZYMEG"/>
</dbReference>
<dbReference type="AlphaFoldDB" id="A0A8C1DM93"/>
<name>A0A8C1DM93_CYPCA</name>
<dbReference type="GeneTree" id="ENSGT00390000017614"/>
<evidence type="ECO:0000256" key="2">
    <source>
        <dbReference type="ARBA" id="ARBA00008902"/>
    </source>
</evidence>
<evidence type="ECO:0000256" key="4">
    <source>
        <dbReference type="ARBA" id="ARBA00016485"/>
    </source>
</evidence>
<keyword evidence="6" id="KW-0326">Glycosidase</keyword>
<dbReference type="InterPro" id="IPR002152">
    <property type="entry name" value="Glyco_hydro_23"/>
</dbReference>
<dbReference type="GO" id="GO:0003796">
    <property type="term" value="F:lysozyme activity"/>
    <property type="evidence" value="ECO:0007669"/>
    <property type="project" value="UniProtKB-EC"/>
</dbReference>
<feature type="region of interest" description="Disordered" evidence="8">
    <location>
        <begin position="109"/>
        <end position="132"/>
    </location>
</feature>
<dbReference type="Gene3D" id="1.10.530.10">
    <property type="match status" value="1"/>
</dbReference>
<dbReference type="GO" id="GO:0031640">
    <property type="term" value="P:killing of cells of another organism"/>
    <property type="evidence" value="ECO:0007669"/>
    <property type="project" value="UniProtKB-KW"/>
</dbReference>
<evidence type="ECO:0000256" key="5">
    <source>
        <dbReference type="ARBA" id="ARBA00022638"/>
    </source>
</evidence>
<dbReference type="PANTHER" id="PTHR31698:SF8">
    <property type="entry name" value="LYSOZYME G-RELATED"/>
    <property type="match status" value="1"/>
</dbReference>
<evidence type="ECO:0000313" key="9">
    <source>
        <dbReference type="Ensembl" id="ENSCCRP00000064120.2"/>
    </source>
</evidence>
<dbReference type="Ensembl" id="ENSCCRT00000069488.2">
    <property type="protein sequence ID" value="ENSCCRP00000064120.2"/>
    <property type="gene ID" value="ENSCCRG00000034470.2"/>
</dbReference>
<evidence type="ECO:0000256" key="6">
    <source>
        <dbReference type="ARBA" id="ARBA00023295"/>
    </source>
</evidence>